<evidence type="ECO:0000259" key="3">
    <source>
        <dbReference type="Pfam" id="PF14016"/>
    </source>
</evidence>
<feature type="chain" id="PRO_5039295965" description="DUF4232 domain-containing protein" evidence="2">
    <location>
        <begin position="21"/>
        <end position="213"/>
    </location>
</feature>
<dbReference type="PROSITE" id="PS51257">
    <property type="entry name" value="PROKAR_LIPOPROTEIN"/>
    <property type="match status" value="1"/>
</dbReference>
<feature type="domain" description="DUF4232" evidence="3">
    <location>
        <begin position="87"/>
        <end position="209"/>
    </location>
</feature>
<dbReference type="GO" id="GO:0005975">
    <property type="term" value="P:carbohydrate metabolic process"/>
    <property type="evidence" value="ECO:0007669"/>
    <property type="project" value="UniProtKB-ARBA"/>
</dbReference>
<feature type="compositionally biased region" description="Gly residues" evidence="1">
    <location>
        <begin position="63"/>
        <end position="85"/>
    </location>
</feature>
<feature type="compositionally biased region" description="Low complexity" evidence="1">
    <location>
        <begin position="29"/>
        <end position="45"/>
    </location>
</feature>
<dbReference type="Pfam" id="PF14016">
    <property type="entry name" value="DUF4232"/>
    <property type="match status" value="1"/>
</dbReference>
<organism evidence="4 5">
    <name type="scientific">Streptomyces actuosus</name>
    <dbReference type="NCBI Taxonomy" id="1885"/>
    <lineage>
        <taxon>Bacteria</taxon>
        <taxon>Bacillati</taxon>
        <taxon>Actinomycetota</taxon>
        <taxon>Actinomycetes</taxon>
        <taxon>Kitasatosporales</taxon>
        <taxon>Streptomycetaceae</taxon>
        <taxon>Streptomyces</taxon>
    </lineage>
</organism>
<reference evidence="4 5" key="1">
    <citation type="submission" date="2018-06" db="EMBL/GenBank/DDBJ databases">
        <title>The complete genome sequence of a nosiheptide producer Streptomyces actuosus ATCC 25421: deducing the ability of producing a new class III lantibiotics.</title>
        <authorList>
            <person name="Liu W."/>
            <person name="Sun F."/>
            <person name="Hu Y."/>
        </authorList>
    </citation>
    <scope>NUCLEOTIDE SEQUENCE [LARGE SCALE GENOMIC DNA]</scope>
    <source>
        <strain evidence="4 5">ATCC 25421</strain>
    </source>
</reference>
<dbReference type="Gene3D" id="2.60.40.10">
    <property type="entry name" value="Immunoglobulins"/>
    <property type="match status" value="1"/>
</dbReference>
<accession>A0A2U9P6N2</accession>
<feature type="region of interest" description="Disordered" evidence="1">
    <location>
        <begin position="179"/>
        <end position="213"/>
    </location>
</feature>
<dbReference type="AlphaFoldDB" id="A0A2U9P6N2"/>
<keyword evidence="5" id="KW-1185">Reference proteome</keyword>
<gene>
    <name evidence="4" type="ORF">DMT42_24845</name>
</gene>
<evidence type="ECO:0000256" key="1">
    <source>
        <dbReference type="SAM" id="MobiDB-lite"/>
    </source>
</evidence>
<sequence length="213" mass="20575">MRTQKLSLIALTAAATLSLAACQGSDDNSAAPAASSPGSTQTTPSEGGGGSDDGKTSAAPSEGAGGGSGGTGAGSGSGSASGSGGRCRTADLGFTATHGMGEGILTVHLKNTGSATCTLKGFPGVDLKGKDGTVSATRSDVAPVAVEVKPGEETRFTLRYPPNTSGGSGTTFTTLVVTPPNETHSHTLPTDISVPVTEGSGQPVTVDPVGTGK</sequence>
<dbReference type="InterPro" id="IPR013783">
    <property type="entry name" value="Ig-like_fold"/>
</dbReference>
<feature type="region of interest" description="Disordered" evidence="1">
    <location>
        <begin position="24"/>
        <end position="86"/>
    </location>
</feature>
<evidence type="ECO:0000313" key="4">
    <source>
        <dbReference type="EMBL" id="AWT45197.1"/>
    </source>
</evidence>
<name>A0A2U9P6N2_STRAS</name>
<keyword evidence="2" id="KW-0732">Signal</keyword>
<evidence type="ECO:0000256" key="2">
    <source>
        <dbReference type="SAM" id="SignalP"/>
    </source>
</evidence>
<proteinExistence type="predicted"/>
<dbReference type="InterPro" id="IPR025326">
    <property type="entry name" value="DUF4232"/>
</dbReference>
<dbReference type="Proteomes" id="UP000247634">
    <property type="component" value="Chromosome"/>
</dbReference>
<dbReference type="OrthoDB" id="3480105at2"/>
<protein>
    <recommendedName>
        <fullName evidence="3">DUF4232 domain-containing protein</fullName>
    </recommendedName>
</protein>
<dbReference type="RefSeq" id="WP_110630072.1">
    <property type="nucleotide sequence ID" value="NZ_CP029788.1"/>
</dbReference>
<evidence type="ECO:0000313" key="5">
    <source>
        <dbReference type="Proteomes" id="UP000247634"/>
    </source>
</evidence>
<dbReference type="KEGG" id="sact:DMT42_24845"/>
<feature type="signal peptide" evidence="2">
    <location>
        <begin position="1"/>
        <end position="20"/>
    </location>
</feature>
<dbReference type="EMBL" id="CP029788">
    <property type="protein sequence ID" value="AWT45197.1"/>
    <property type="molecule type" value="Genomic_DNA"/>
</dbReference>